<evidence type="ECO:0000313" key="1">
    <source>
        <dbReference type="Proteomes" id="UP000790787"/>
    </source>
</evidence>
<dbReference type="RefSeq" id="XP_075092866.1">
    <property type="nucleotide sequence ID" value="XM_075236765.1"/>
</dbReference>
<keyword evidence="1" id="KW-1185">Reference proteome</keyword>
<protein>
    <submittedName>
        <fullName evidence="2">Uncharacterized protein LOC142161662 isoform X3</fullName>
    </submittedName>
</protein>
<proteinExistence type="predicted"/>
<gene>
    <name evidence="2" type="primary">LOC142161662</name>
</gene>
<organism evidence="1 2">
    <name type="scientific">Nicotiana tabacum</name>
    <name type="common">Common tobacco</name>
    <dbReference type="NCBI Taxonomy" id="4097"/>
    <lineage>
        <taxon>Eukaryota</taxon>
        <taxon>Viridiplantae</taxon>
        <taxon>Streptophyta</taxon>
        <taxon>Embryophyta</taxon>
        <taxon>Tracheophyta</taxon>
        <taxon>Spermatophyta</taxon>
        <taxon>Magnoliopsida</taxon>
        <taxon>eudicotyledons</taxon>
        <taxon>Gunneridae</taxon>
        <taxon>Pentapetalae</taxon>
        <taxon>asterids</taxon>
        <taxon>lamiids</taxon>
        <taxon>Solanales</taxon>
        <taxon>Solanaceae</taxon>
        <taxon>Nicotianoideae</taxon>
        <taxon>Nicotianeae</taxon>
        <taxon>Nicotiana</taxon>
    </lineage>
</organism>
<reference evidence="1" key="1">
    <citation type="journal article" date="2014" name="Nat. Commun.">
        <title>The tobacco genome sequence and its comparison with those of tomato and potato.</title>
        <authorList>
            <person name="Sierro N."/>
            <person name="Battey J.N."/>
            <person name="Ouadi S."/>
            <person name="Bakaher N."/>
            <person name="Bovet L."/>
            <person name="Willig A."/>
            <person name="Goepfert S."/>
            <person name="Peitsch M.C."/>
            <person name="Ivanov N.V."/>
        </authorList>
    </citation>
    <scope>NUCLEOTIDE SEQUENCE [LARGE SCALE GENOMIC DNA]</scope>
</reference>
<sequence>MEDLSFLKVMQFLDIWLVHFQELQIIGTQLTYTKEQRSTLCWIGITLTCVVVQVLIPEIEIILLPVAVYVFSTVLAPAFGLPLNQQAAAEAEKVLLASLAKIESVWLQKKGRFLLGSGQPSIADLSLVCEIMQLQVVVLRMKIYPLEWTWRKSLFSHFVESFFLLSLGSG</sequence>
<evidence type="ECO:0000313" key="2">
    <source>
        <dbReference type="RefSeq" id="XP_075092866.1"/>
    </source>
</evidence>
<accession>A0AC58T6K5</accession>
<dbReference type="Proteomes" id="UP000790787">
    <property type="component" value="Chromosome 1"/>
</dbReference>
<reference evidence="2" key="2">
    <citation type="submission" date="2025-08" db="UniProtKB">
        <authorList>
            <consortium name="RefSeq"/>
        </authorList>
    </citation>
    <scope>IDENTIFICATION</scope>
    <source>
        <tissue evidence="2">Leaf</tissue>
    </source>
</reference>
<name>A0AC58T6K5_TOBAC</name>